<evidence type="ECO:0000313" key="1">
    <source>
        <dbReference type="EMBL" id="KAK5847321.1"/>
    </source>
</evidence>
<accession>A0ABR0R705</accession>
<proteinExistence type="predicted"/>
<dbReference type="EMBL" id="JARKNE010000001">
    <property type="protein sequence ID" value="KAK5847321.1"/>
    <property type="molecule type" value="Genomic_DNA"/>
</dbReference>
<evidence type="ECO:0000313" key="2">
    <source>
        <dbReference type="Proteomes" id="UP001358586"/>
    </source>
</evidence>
<reference evidence="1 2" key="1">
    <citation type="submission" date="2023-03" db="EMBL/GenBank/DDBJ databases">
        <title>WGS of Gossypium arboreum.</title>
        <authorList>
            <person name="Yu D."/>
        </authorList>
    </citation>
    <scope>NUCLEOTIDE SEQUENCE [LARGE SCALE GENOMIC DNA]</scope>
    <source>
        <tissue evidence="1">Leaf</tissue>
    </source>
</reference>
<protein>
    <submittedName>
        <fullName evidence="1">Uncharacterized protein</fullName>
    </submittedName>
</protein>
<comment type="caution">
    <text evidence="1">The sequence shown here is derived from an EMBL/GenBank/DDBJ whole genome shotgun (WGS) entry which is preliminary data.</text>
</comment>
<name>A0ABR0R705_GOSAR</name>
<dbReference type="Proteomes" id="UP001358586">
    <property type="component" value="Chromosome 1"/>
</dbReference>
<sequence>MVDKNALWSKVILAKYGSNAKQWRFGANNLKDMSTVWREIVDNSFDARVNRWMGDKDFKWKEGFFVKAFLDREWGMLSHLLDLVGGVVLIPEVEDRILWMHDKNGSGRRRTICFLTASLLMDFGRGSLIGGTSDGKGFHERLWWFCPYKCCLSKSDSRGWCFSPHGWLKFNVNGIVFEGARGGGGVLRDEDGIVRALFSGPIDAGLREVFSWILEKTRRHWSHQVIFADLERRWSRLLRRMEMKWQIL</sequence>
<keyword evidence="2" id="KW-1185">Reference proteome</keyword>
<organism evidence="1 2">
    <name type="scientific">Gossypium arboreum</name>
    <name type="common">Tree cotton</name>
    <name type="synonym">Gossypium nanking</name>
    <dbReference type="NCBI Taxonomy" id="29729"/>
    <lineage>
        <taxon>Eukaryota</taxon>
        <taxon>Viridiplantae</taxon>
        <taxon>Streptophyta</taxon>
        <taxon>Embryophyta</taxon>
        <taxon>Tracheophyta</taxon>
        <taxon>Spermatophyta</taxon>
        <taxon>Magnoliopsida</taxon>
        <taxon>eudicotyledons</taxon>
        <taxon>Gunneridae</taxon>
        <taxon>Pentapetalae</taxon>
        <taxon>rosids</taxon>
        <taxon>malvids</taxon>
        <taxon>Malvales</taxon>
        <taxon>Malvaceae</taxon>
        <taxon>Malvoideae</taxon>
        <taxon>Gossypium</taxon>
    </lineage>
</organism>
<gene>
    <name evidence="1" type="ORF">PVK06_003626</name>
</gene>